<proteinExistence type="predicted"/>
<evidence type="ECO:0000313" key="8">
    <source>
        <dbReference type="EMBL" id="KIW42203.1"/>
    </source>
</evidence>
<evidence type="ECO:0000259" key="7">
    <source>
        <dbReference type="PROSITE" id="PS50865"/>
    </source>
</evidence>
<evidence type="ECO:0000256" key="3">
    <source>
        <dbReference type="ARBA" id="ARBA00022833"/>
    </source>
</evidence>
<dbReference type="Gene3D" id="1.10.220.160">
    <property type="match status" value="1"/>
</dbReference>
<dbReference type="CDD" id="cd20071">
    <property type="entry name" value="SET_SMYD"/>
    <property type="match status" value="1"/>
</dbReference>
<dbReference type="Pfam" id="PF00856">
    <property type="entry name" value="SET"/>
    <property type="match status" value="1"/>
</dbReference>
<keyword evidence="3" id="KW-0862">Zinc</keyword>
<dbReference type="Gene3D" id="6.10.140.2220">
    <property type="match status" value="1"/>
</dbReference>
<dbReference type="Gene3D" id="2.170.270.10">
    <property type="entry name" value="SET domain"/>
    <property type="match status" value="1"/>
</dbReference>
<evidence type="ECO:0000256" key="5">
    <source>
        <dbReference type="SAM" id="MobiDB-lite"/>
    </source>
</evidence>
<dbReference type="PANTHER" id="PTHR12197">
    <property type="entry name" value="HISTONE-LYSINE N-METHYLTRANSFERASE SMYD"/>
    <property type="match status" value="1"/>
</dbReference>
<evidence type="ECO:0000313" key="9">
    <source>
        <dbReference type="Proteomes" id="UP000053342"/>
    </source>
</evidence>
<dbReference type="SUPFAM" id="SSF82199">
    <property type="entry name" value="SET domain"/>
    <property type="match status" value="1"/>
</dbReference>
<dbReference type="PROSITE" id="PS50865">
    <property type="entry name" value="ZF_MYND_2"/>
    <property type="match status" value="1"/>
</dbReference>
<dbReference type="GO" id="GO:0005634">
    <property type="term" value="C:nucleus"/>
    <property type="evidence" value="ECO:0007669"/>
    <property type="project" value="TreeGrafter"/>
</dbReference>
<dbReference type="GeneID" id="27357841"/>
<evidence type="ECO:0000256" key="1">
    <source>
        <dbReference type="ARBA" id="ARBA00022723"/>
    </source>
</evidence>
<dbReference type="AlphaFoldDB" id="A0A0D2DGR8"/>
<dbReference type="EMBL" id="KN847336">
    <property type="protein sequence ID" value="KIW42203.1"/>
    <property type="molecule type" value="Genomic_DNA"/>
</dbReference>
<feature type="region of interest" description="Disordered" evidence="5">
    <location>
        <begin position="508"/>
        <end position="530"/>
    </location>
</feature>
<dbReference type="GO" id="GO:0008270">
    <property type="term" value="F:zinc ion binding"/>
    <property type="evidence" value="ECO:0007669"/>
    <property type="project" value="UniProtKB-KW"/>
</dbReference>
<dbReference type="STRING" id="215243.A0A0D2DGR8"/>
<dbReference type="InterPro" id="IPR001214">
    <property type="entry name" value="SET_dom"/>
</dbReference>
<accession>A0A0D2DGR8</accession>
<evidence type="ECO:0000256" key="2">
    <source>
        <dbReference type="ARBA" id="ARBA00022771"/>
    </source>
</evidence>
<dbReference type="OrthoDB" id="5945798at2759"/>
<dbReference type="PANTHER" id="PTHR12197:SF251">
    <property type="entry name" value="EG:BACR7C10.4 PROTEIN"/>
    <property type="match status" value="1"/>
</dbReference>
<gene>
    <name evidence="8" type="ORF">PV06_05767</name>
</gene>
<reference evidence="8 9" key="1">
    <citation type="submission" date="2015-01" db="EMBL/GenBank/DDBJ databases">
        <title>The Genome Sequence of Exophiala oligosperma CBS72588.</title>
        <authorList>
            <consortium name="The Broad Institute Genomics Platform"/>
            <person name="Cuomo C."/>
            <person name="de Hoog S."/>
            <person name="Gorbushina A."/>
            <person name="Stielow B."/>
            <person name="Teixiera M."/>
            <person name="Abouelleil A."/>
            <person name="Chapman S.B."/>
            <person name="Priest M."/>
            <person name="Young S.K."/>
            <person name="Wortman J."/>
            <person name="Nusbaum C."/>
            <person name="Birren B."/>
        </authorList>
    </citation>
    <scope>NUCLEOTIDE SEQUENCE [LARGE SCALE GENOMIC DNA]</scope>
    <source>
        <strain evidence="8 9">CBS 72588</strain>
    </source>
</reference>
<dbReference type="Pfam" id="PF01753">
    <property type="entry name" value="zf-MYND"/>
    <property type="match status" value="1"/>
</dbReference>
<dbReference type="PROSITE" id="PS50280">
    <property type="entry name" value="SET"/>
    <property type="match status" value="1"/>
</dbReference>
<keyword evidence="9" id="KW-1185">Reference proteome</keyword>
<dbReference type="InterPro" id="IPR046341">
    <property type="entry name" value="SET_dom_sf"/>
</dbReference>
<sequence>MAELDSLIDSMISQRKAGEVNYIDDKYADTIKVESIPSKGQGVFAQRSLSVKDALCSLNVPTTMAIDAEYLSTTCYHCLIVTSTQLPLAQAGTASASLKDCGGCRKARFCSRECQVEAWHAYHKFECKIFKKVADDLPPPILRAVLRVVLLKDRNKIPEDEWTRISSLTSHEHILAGRGRSNITDMAEGIKHLAESSMTVEMIQRLIFIMRSNTIELPTPIHGPMGVMLEPLVAKFNHSCEPNLAIHRPQYTMKSRWMKSEQLSEDERQTFFQLIPLRDIQQGEELCISYVVPTVSVSARRKKLMDDYLFECNCPRCKSDMEASAELSKEHPNLPGQFEQWVKDVGRHLGRVSKDPSSLQKAGGVMAKSDRFYDYPTIYTTGDYPEIAMTIIFEALKSQEFDEALVNILRIYFLINPARLVGRHNPTNLYTIFLMLDIFDAVLGIKVPTGANDDKVNKWQQSLSERGLTESGLIYWREKVCADLRRRLESSAAKDLLVLVDERDMQAKQVSQTQGHGDEKKEGPESAEEEMRALLRIKEQKWSQVMRQNGC</sequence>
<evidence type="ECO:0000256" key="4">
    <source>
        <dbReference type="PROSITE-ProRule" id="PRU00134"/>
    </source>
</evidence>
<dbReference type="HOGENOM" id="CLU_495205_0_0_1"/>
<dbReference type="VEuPathDB" id="FungiDB:PV06_05767"/>
<keyword evidence="1" id="KW-0479">Metal-binding</keyword>
<dbReference type="InterPro" id="IPR050869">
    <property type="entry name" value="H3K4_H4K5_MeTrfase"/>
</dbReference>
<feature type="compositionally biased region" description="Basic and acidic residues" evidence="5">
    <location>
        <begin position="516"/>
        <end position="530"/>
    </location>
</feature>
<feature type="domain" description="MYND-type" evidence="7">
    <location>
        <begin position="75"/>
        <end position="127"/>
    </location>
</feature>
<dbReference type="RefSeq" id="XP_016262419.1">
    <property type="nucleotide sequence ID" value="XM_016406815.1"/>
</dbReference>
<dbReference type="Proteomes" id="UP000053342">
    <property type="component" value="Unassembled WGS sequence"/>
</dbReference>
<feature type="domain" description="SET" evidence="6">
    <location>
        <begin position="29"/>
        <end position="291"/>
    </location>
</feature>
<evidence type="ECO:0000259" key="6">
    <source>
        <dbReference type="PROSITE" id="PS50280"/>
    </source>
</evidence>
<protein>
    <submittedName>
        <fullName evidence="8">Uncharacterized protein</fullName>
    </submittedName>
</protein>
<name>A0A0D2DGR8_9EURO</name>
<dbReference type="InterPro" id="IPR002893">
    <property type="entry name" value="Znf_MYND"/>
</dbReference>
<organism evidence="8 9">
    <name type="scientific">Exophiala oligosperma</name>
    <dbReference type="NCBI Taxonomy" id="215243"/>
    <lineage>
        <taxon>Eukaryota</taxon>
        <taxon>Fungi</taxon>
        <taxon>Dikarya</taxon>
        <taxon>Ascomycota</taxon>
        <taxon>Pezizomycotina</taxon>
        <taxon>Eurotiomycetes</taxon>
        <taxon>Chaetothyriomycetidae</taxon>
        <taxon>Chaetothyriales</taxon>
        <taxon>Herpotrichiellaceae</taxon>
        <taxon>Exophiala</taxon>
    </lineage>
</organism>
<keyword evidence="2 4" id="KW-0863">Zinc-finger</keyword>